<evidence type="ECO:0000313" key="1">
    <source>
        <dbReference type="EMBL" id="CAE0328656.1"/>
    </source>
</evidence>
<sequence>MKEILIPYKGQDVVLVKPDPEESKRKEQEMKVQMLSTTMRNIDRQYKKDPKRRKHYPKDMATQNNFLSEAKFYLEQHNYDYQQAVEQFKSDLLYQLQHEKQQRASTSSRSGKKKCEIF</sequence>
<dbReference type="EMBL" id="HBIH01023235">
    <property type="protein sequence ID" value="CAE0328656.1"/>
    <property type="molecule type" value="Transcribed_RNA"/>
</dbReference>
<name>A0A7S3INQ5_9SPIT</name>
<dbReference type="CDD" id="cd14273">
    <property type="entry name" value="UBA_TAP-C_like"/>
    <property type="match status" value="1"/>
</dbReference>
<accession>A0A7S3INQ5</accession>
<reference evidence="1" key="1">
    <citation type="submission" date="2021-01" db="EMBL/GenBank/DDBJ databases">
        <authorList>
            <person name="Corre E."/>
            <person name="Pelletier E."/>
            <person name="Niang G."/>
            <person name="Scheremetjew M."/>
            <person name="Finn R."/>
            <person name="Kale V."/>
            <person name="Holt S."/>
            <person name="Cochrane G."/>
            <person name="Meng A."/>
            <person name="Brown T."/>
            <person name="Cohen L."/>
        </authorList>
    </citation>
    <scope>NUCLEOTIDE SEQUENCE</scope>
    <source>
        <strain evidence="1">S3</strain>
    </source>
</reference>
<organism evidence="1">
    <name type="scientific">Strombidium inclinatum</name>
    <dbReference type="NCBI Taxonomy" id="197538"/>
    <lineage>
        <taxon>Eukaryota</taxon>
        <taxon>Sar</taxon>
        <taxon>Alveolata</taxon>
        <taxon>Ciliophora</taxon>
        <taxon>Intramacronucleata</taxon>
        <taxon>Spirotrichea</taxon>
        <taxon>Oligotrichia</taxon>
        <taxon>Strombidiidae</taxon>
        <taxon>Strombidium</taxon>
    </lineage>
</organism>
<dbReference type="AlphaFoldDB" id="A0A7S3INQ5"/>
<protein>
    <submittedName>
        <fullName evidence="1">Uncharacterized protein</fullName>
    </submittedName>
</protein>
<gene>
    <name evidence="1" type="ORF">SINC0208_LOCUS9284</name>
</gene>
<proteinExistence type="predicted"/>